<evidence type="ECO:0000313" key="1">
    <source>
        <dbReference type="EMBL" id="AJG22654.1"/>
    </source>
</evidence>
<organism evidence="1 2">
    <name type="scientific">Cupriavidus basilensis</name>
    <dbReference type="NCBI Taxonomy" id="68895"/>
    <lineage>
        <taxon>Bacteria</taxon>
        <taxon>Pseudomonadati</taxon>
        <taxon>Pseudomonadota</taxon>
        <taxon>Betaproteobacteria</taxon>
        <taxon>Burkholderiales</taxon>
        <taxon>Burkholderiaceae</taxon>
        <taxon>Cupriavidus</taxon>
    </lineage>
</organism>
<dbReference type="Gene3D" id="1.10.10.1130">
    <property type="entry name" value="Uncharacterised protein PF10982, DUF2789"/>
    <property type="match status" value="1"/>
</dbReference>
<accession>A0A0C4YL12</accession>
<dbReference type="InterPro" id="IPR021250">
    <property type="entry name" value="DUF2789"/>
</dbReference>
<name>A0A0C4YL12_9BURK</name>
<protein>
    <recommendedName>
        <fullName evidence="3">DUF2789 domain-containing protein</fullName>
    </recommendedName>
</protein>
<dbReference type="KEGG" id="cbw:RR42_s1065"/>
<evidence type="ECO:0000313" key="2">
    <source>
        <dbReference type="Proteomes" id="UP000031843"/>
    </source>
</evidence>
<dbReference type="InterPro" id="IPR038086">
    <property type="entry name" value="DUF2789_sf"/>
</dbReference>
<sequence>MDNSFHHFSELFAQLGLPADDRAIREFLAAHSPLAPDVMLADAPFWTPAQATLLREEILGDADWAEVVDQLNAALRLPG</sequence>
<dbReference type="RefSeq" id="WP_043354231.1">
    <property type="nucleotide sequence ID" value="NZ_CP010537.1"/>
</dbReference>
<gene>
    <name evidence="1" type="ORF">RR42_s1065</name>
</gene>
<dbReference type="AlphaFoldDB" id="A0A0C4YL12"/>
<keyword evidence="2" id="KW-1185">Reference proteome</keyword>
<dbReference type="Proteomes" id="UP000031843">
    <property type="component" value="Chromosome secondary"/>
</dbReference>
<dbReference type="EMBL" id="CP010537">
    <property type="protein sequence ID" value="AJG22654.1"/>
    <property type="molecule type" value="Genomic_DNA"/>
</dbReference>
<proteinExistence type="predicted"/>
<dbReference type="OrthoDB" id="5828847at2"/>
<reference evidence="1 2" key="1">
    <citation type="journal article" date="2015" name="Genome Announc.">
        <title>Complete Genome Sequence of Cupriavidus basilensis 4G11, Isolated from the Oak Ridge Field Research Center Site.</title>
        <authorList>
            <person name="Ray J."/>
            <person name="Waters R.J."/>
            <person name="Skerker J.M."/>
            <person name="Kuehl J.V."/>
            <person name="Price M.N."/>
            <person name="Huang J."/>
            <person name="Chakraborty R."/>
            <person name="Arkin A.P."/>
            <person name="Deutschbauer A."/>
        </authorList>
    </citation>
    <scope>NUCLEOTIDE SEQUENCE [LARGE SCALE GENOMIC DNA]</scope>
    <source>
        <strain evidence="1">4G11</strain>
    </source>
</reference>
<dbReference type="Pfam" id="PF10982">
    <property type="entry name" value="DUF2789"/>
    <property type="match status" value="1"/>
</dbReference>
<evidence type="ECO:0008006" key="3">
    <source>
        <dbReference type="Google" id="ProtNLM"/>
    </source>
</evidence>
<dbReference type="STRING" id="68895.RR42_s1065"/>